<protein>
    <submittedName>
        <fullName evidence="4">Uncharacterized protein conserved in bacteria</fullName>
    </submittedName>
</protein>
<dbReference type="InterPro" id="IPR014756">
    <property type="entry name" value="Ig_E-set"/>
</dbReference>
<feature type="chain" id="PRO_5017020282" evidence="2">
    <location>
        <begin position="23"/>
        <end position="276"/>
    </location>
</feature>
<dbReference type="InterPro" id="IPR051024">
    <property type="entry name" value="GlcNAc_Chitin_IntDeg"/>
</dbReference>
<dbReference type="AlphaFoldDB" id="A0A380AL83"/>
<sequence length="276" mass="30928">MLLKKTLLVLASCSLFSTAALAQEQVSTTKEQASAQLRHGSVATPISRQYQCFKEGGFYWPADGSGIKESDCRAAYQYIYNKYLNKPGFVSPKKEGNKNSSKQEVNLIEQSNYQFRQWNEVSKNVADYNNPAAVKAAIPDGQLCSAGNVGTEWDDRDKVWNDKSGLDVKAPWRTSDIQKNANGKIDIVYDATATHDPSFFEVYISKADYDAEKAELKWSDLELLGKVENVAPVNQQYKFAVDAKNYTGKHVLYVRWQRIDPVGEGFYSCSDVNIKG</sequence>
<dbReference type="InterPro" id="IPR004302">
    <property type="entry name" value="Cellulose/chitin-bd_N"/>
</dbReference>
<evidence type="ECO:0000256" key="2">
    <source>
        <dbReference type="SAM" id="SignalP"/>
    </source>
</evidence>
<evidence type="ECO:0000256" key="1">
    <source>
        <dbReference type="ARBA" id="ARBA00022729"/>
    </source>
</evidence>
<evidence type="ECO:0000313" key="4">
    <source>
        <dbReference type="EMBL" id="SUI83198.1"/>
    </source>
</evidence>
<dbReference type="Proteomes" id="UP000255529">
    <property type="component" value="Unassembled WGS sequence"/>
</dbReference>
<dbReference type="Pfam" id="PF03067">
    <property type="entry name" value="LPMO_10"/>
    <property type="match status" value="1"/>
</dbReference>
<dbReference type="PANTHER" id="PTHR34823:SF1">
    <property type="entry name" value="CHITIN-BINDING TYPE-4 DOMAIN-CONTAINING PROTEIN"/>
    <property type="match status" value="1"/>
</dbReference>
<accession>A0A380AL83</accession>
<dbReference type="RefSeq" id="WP_115184340.1">
    <property type="nucleotide sequence ID" value="NZ_CAMKUF010000001.1"/>
</dbReference>
<gene>
    <name evidence="4" type="ORF">NCTC11544_04471</name>
</gene>
<organism evidence="4 5">
    <name type="scientific">Serratia quinivorans</name>
    <dbReference type="NCBI Taxonomy" id="137545"/>
    <lineage>
        <taxon>Bacteria</taxon>
        <taxon>Pseudomonadati</taxon>
        <taxon>Pseudomonadota</taxon>
        <taxon>Gammaproteobacteria</taxon>
        <taxon>Enterobacterales</taxon>
        <taxon>Yersiniaceae</taxon>
        <taxon>Serratia</taxon>
    </lineage>
</organism>
<keyword evidence="1 2" id="KW-0732">Signal</keyword>
<feature type="domain" description="Chitin-binding type-4" evidence="3">
    <location>
        <begin position="39"/>
        <end position="272"/>
    </location>
</feature>
<evidence type="ECO:0000313" key="5">
    <source>
        <dbReference type="Proteomes" id="UP000255529"/>
    </source>
</evidence>
<name>A0A380AL83_9GAMM</name>
<dbReference type="EMBL" id="UGYN01000002">
    <property type="protein sequence ID" value="SUI83198.1"/>
    <property type="molecule type" value="Genomic_DNA"/>
</dbReference>
<dbReference type="PANTHER" id="PTHR34823">
    <property type="entry name" value="GLCNAC-BINDING PROTEIN A"/>
    <property type="match status" value="1"/>
</dbReference>
<dbReference type="SUPFAM" id="SSF81296">
    <property type="entry name" value="E set domains"/>
    <property type="match status" value="1"/>
</dbReference>
<evidence type="ECO:0000259" key="3">
    <source>
        <dbReference type="Pfam" id="PF03067"/>
    </source>
</evidence>
<dbReference type="SMR" id="A0A380AL83"/>
<dbReference type="Gene3D" id="2.70.50.50">
    <property type="entry name" value="chitin-binding protein cbp21"/>
    <property type="match status" value="1"/>
</dbReference>
<reference evidence="4 5" key="1">
    <citation type="submission" date="2018-06" db="EMBL/GenBank/DDBJ databases">
        <authorList>
            <consortium name="Pathogen Informatics"/>
            <person name="Doyle S."/>
        </authorList>
    </citation>
    <scope>NUCLEOTIDE SEQUENCE [LARGE SCALE GENOMIC DNA]</scope>
    <source>
        <strain evidence="4 5">NCTC11544</strain>
    </source>
</reference>
<feature type="signal peptide" evidence="2">
    <location>
        <begin position="1"/>
        <end position="22"/>
    </location>
</feature>
<proteinExistence type="predicted"/>